<dbReference type="EMBL" id="VSSQ01007294">
    <property type="protein sequence ID" value="MPM35469.1"/>
    <property type="molecule type" value="Genomic_DNA"/>
</dbReference>
<organism evidence="1">
    <name type="scientific">bioreactor metagenome</name>
    <dbReference type="NCBI Taxonomy" id="1076179"/>
    <lineage>
        <taxon>unclassified sequences</taxon>
        <taxon>metagenomes</taxon>
        <taxon>ecological metagenomes</taxon>
    </lineage>
</organism>
<reference evidence="1" key="1">
    <citation type="submission" date="2019-08" db="EMBL/GenBank/DDBJ databases">
        <authorList>
            <person name="Kucharzyk K."/>
            <person name="Murdoch R.W."/>
            <person name="Higgins S."/>
            <person name="Loffler F."/>
        </authorList>
    </citation>
    <scope>NUCLEOTIDE SEQUENCE</scope>
</reference>
<dbReference type="CDD" id="cd10447">
    <property type="entry name" value="GIY-YIG_unchar_2"/>
    <property type="match status" value="1"/>
</dbReference>
<protein>
    <recommendedName>
        <fullName evidence="2">GIY-YIG domain-containing protein</fullName>
    </recommendedName>
</protein>
<dbReference type="AlphaFoldDB" id="A0A644Z4H6"/>
<evidence type="ECO:0008006" key="2">
    <source>
        <dbReference type="Google" id="ProtNLM"/>
    </source>
</evidence>
<accession>A0A644Z4H6</accession>
<gene>
    <name evidence="1" type="ORF">SDC9_82062</name>
</gene>
<evidence type="ECO:0000313" key="1">
    <source>
        <dbReference type="EMBL" id="MPM35469.1"/>
    </source>
</evidence>
<proteinExistence type="predicted"/>
<name>A0A644Z4H6_9ZZZZ</name>
<comment type="caution">
    <text evidence="1">The sequence shown here is derived from an EMBL/GenBank/DDBJ whole genome shotgun (WGS) entry which is preliminary data.</text>
</comment>
<sequence length="218" mass="25679">MYIGQSINGVRRIFDHIVKKDFWSYCILFVTDNNSFDKSSIDYMEYEFINRFRKSSYTLMNRDPRTNEPNISMFDRPNIFSYIKQIEFLLSAENISLENILSNPEVTYYYPKNRNFKAHIFVKDGQFILAKGSELRRPIDSSKNWKTGNFYTRYNKIIDDYIENGKVTEENGIPRTLINMPFNSPSLIAEIVSGQSKNGWSFFEGLNELRTLDQEQGE</sequence>